<dbReference type="SUPFAM" id="SSF90257">
    <property type="entry name" value="Myosin rod fragments"/>
    <property type="match status" value="1"/>
</dbReference>
<reference evidence="8" key="2">
    <citation type="submission" date="2025-09" db="UniProtKB">
        <authorList>
            <consortium name="Ensembl"/>
        </authorList>
    </citation>
    <scope>IDENTIFICATION</scope>
</reference>
<dbReference type="GO" id="GO:0005882">
    <property type="term" value="C:intermediate filament"/>
    <property type="evidence" value="ECO:0007669"/>
    <property type="project" value="UniProtKB-KW"/>
</dbReference>
<dbReference type="FunFam" id="1.20.5.1160:FF:000001">
    <property type="entry name" value="Keratin type II"/>
    <property type="match status" value="1"/>
</dbReference>
<evidence type="ECO:0000256" key="4">
    <source>
        <dbReference type="RuleBase" id="RU000685"/>
    </source>
</evidence>
<feature type="compositionally biased region" description="Polar residues" evidence="6">
    <location>
        <begin position="1"/>
        <end position="13"/>
    </location>
</feature>
<comment type="similarity">
    <text evidence="3 4">Belongs to the intermediate filament family.</text>
</comment>
<keyword evidence="9" id="KW-1185">Reference proteome</keyword>
<reference evidence="8" key="1">
    <citation type="submission" date="2025-08" db="UniProtKB">
        <authorList>
            <consortium name="Ensembl"/>
        </authorList>
    </citation>
    <scope>IDENTIFICATION</scope>
</reference>
<dbReference type="Gene3D" id="1.20.5.170">
    <property type="match status" value="1"/>
</dbReference>
<dbReference type="GeneTree" id="ENSGT00940000155522"/>
<protein>
    <submittedName>
        <fullName evidence="8">Desmin</fullName>
    </submittedName>
</protein>
<feature type="region of interest" description="Disordered" evidence="6">
    <location>
        <begin position="1"/>
        <end position="42"/>
    </location>
</feature>
<feature type="domain" description="IF rod" evidence="7">
    <location>
        <begin position="87"/>
        <end position="397"/>
    </location>
</feature>
<keyword evidence="1 4" id="KW-0403">Intermediate filament</keyword>
<dbReference type="PANTHER" id="PTHR45652">
    <property type="entry name" value="GLIAL FIBRILLARY ACIDIC PROTEIN"/>
    <property type="match status" value="1"/>
</dbReference>
<evidence type="ECO:0000256" key="3">
    <source>
        <dbReference type="ARBA" id="ARBA00061646"/>
    </source>
</evidence>
<dbReference type="InterPro" id="IPR039008">
    <property type="entry name" value="IF_rod_dom"/>
</dbReference>
<dbReference type="FunFam" id="1.20.5.170:FF:000002">
    <property type="entry name" value="Type I keratin KA11"/>
    <property type="match status" value="1"/>
</dbReference>
<dbReference type="Pfam" id="PF00038">
    <property type="entry name" value="Filament"/>
    <property type="match status" value="1"/>
</dbReference>
<feature type="coiled-coil region" evidence="5">
    <location>
        <begin position="295"/>
        <end position="343"/>
    </location>
</feature>
<evidence type="ECO:0000313" key="9">
    <source>
        <dbReference type="Proteomes" id="UP000694388"/>
    </source>
</evidence>
<dbReference type="PROSITE" id="PS00226">
    <property type="entry name" value="IF_ROD_1"/>
    <property type="match status" value="1"/>
</dbReference>
<evidence type="ECO:0000256" key="1">
    <source>
        <dbReference type="ARBA" id="ARBA00022754"/>
    </source>
</evidence>
<proteinExistence type="inferred from homology"/>
<feature type="coiled-coil region" evidence="5">
    <location>
        <begin position="91"/>
        <end position="228"/>
    </location>
</feature>
<feature type="compositionally biased region" description="Low complexity" evidence="6">
    <location>
        <begin position="28"/>
        <end position="42"/>
    </location>
</feature>
<dbReference type="InterPro" id="IPR050405">
    <property type="entry name" value="Intermediate_filament"/>
</dbReference>
<dbReference type="AlphaFoldDB" id="A0A8C4QXY8"/>
<evidence type="ECO:0000256" key="5">
    <source>
        <dbReference type="SAM" id="Coils"/>
    </source>
</evidence>
<dbReference type="Ensembl" id="ENSEBUT00000021501.1">
    <property type="protein sequence ID" value="ENSEBUP00000020925.1"/>
    <property type="gene ID" value="ENSEBUG00000012932.1"/>
</dbReference>
<evidence type="ECO:0000259" key="7">
    <source>
        <dbReference type="PROSITE" id="PS51842"/>
    </source>
</evidence>
<dbReference type="GO" id="GO:0045109">
    <property type="term" value="P:intermediate filament organization"/>
    <property type="evidence" value="ECO:0007669"/>
    <property type="project" value="TreeGrafter"/>
</dbReference>
<dbReference type="PROSITE" id="PS51842">
    <property type="entry name" value="IF_ROD_2"/>
    <property type="match status" value="1"/>
</dbReference>
<dbReference type="PANTHER" id="PTHR45652:SF21">
    <property type="entry name" value="ZINC FINGER CCCH DOMAIN-CONTAINING PROTEIN 13-LIKE ISOFORM X1"/>
    <property type="match status" value="1"/>
</dbReference>
<name>A0A8C4QXY8_EPTBU</name>
<dbReference type="Proteomes" id="UP000694388">
    <property type="component" value="Unplaced"/>
</dbReference>
<dbReference type="FunFam" id="1.20.5.500:FF:000001">
    <property type="entry name" value="Type II keratin 23"/>
    <property type="match status" value="1"/>
</dbReference>
<dbReference type="GO" id="GO:0005737">
    <property type="term" value="C:cytoplasm"/>
    <property type="evidence" value="ECO:0007669"/>
    <property type="project" value="TreeGrafter"/>
</dbReference>
<dbReference type="GO" id="GO:0005200">
    <property type="term" value="F:structural constituent of cytoskeleton"/>
    <property type="evidence" value="ECO:0007669"/>
    <property type="project" value="TreeGrafter"/>
</dbReference>
<evidence type="ECO:0000256" key="6">
    <source>
        <dbReference type="SAM" id="MobiDB-lite"/>
    </source>
</evidence>
<sequence>MALSSSGRMSSYRQHFGNRSMDQKRTFVPSTRSSSVRSARSVMLGSSMPVMSRTQRTVRSSFPVQSSVNLLLSADMNDDFRKTRTNEKVEMQHLNDRFATYIDKVRFLEQQNKMLSAELGQIKGKEPNRATAIYEDELRELRRQIDKLTNEKARGDVERDNLQDEIRRLCEKLQETIEEKNQAEQDLMQFRQDVDDATLARVGLERQIESLQEEIAFLKKLHDEELQEVEVQVQVQEHTLNTEPDGDRPDLTAALREVRAEYESMAAKNVTDVEEWYKSKFSDLSEASARNSEALRQAKIEAKDYRRQVQQMQCEIDSLKGLNESLERQMRDMEDRFSREADEYQDTIVLREDDIRRFKDDMAHHLQEYQDLLNVKMALDIEIATYRKLLEGEETRIALPHEHFSTSTSSSMRFRDINPAIEQLSDSFTKKTLLVKTIETNDGEVSGHVNGKHFHPSRPIDYQNLPLDL</sequence>
<keyword evidence="2 5" id="KW-0175">Coiled coil</keyword>
<accession>A0A8C4QXY8</accession>
<evidence type="ECO:0000256" key="2">
    <source>
        <dbReference type="ARBA" id="ARBA00023054"/>
    </source>
</evidence>
<dbReference type="SMART" id="SM01391">
    <property type="entry name" value="Filament"/>
    <property type="match status" value="1"/>
</dbReference>
<dbReference type="Gene3D" id="1.20.5.1160">
    <property type="entry name" value="Vasodilator-stimulated phosphoprotein"/>
    <property type="match status" value="1"/>
</dbReference>
<dbReference type="Gene3D" id="1.20.5.500">
    <property type="entry name" value="Single helix bin"/>
    <property type="match status" value="1"/>
</dbReference>
<dbReference type="InterPro" id="IPR018039">
    <property type="entry name" value="IF_conserved"/>
</dbReference>
<evidence type="ECO:0000313" key="8">
    <source>
        <dbReference type="Ensembl" id="ENSEBUP00000020925.1"/>
    </source>
</evidence>
<organism evidence="8 9">
    <name type="scientific">Eptatretus burgeri</name>
    <name type="common">Inshore hagfish</name>
    <dbReference type="NCBI Taxonomy" id="7764"/>
    <lineage>
        <taxon>Eukaryota</taxon>
        <taxon>Metazoa</taxon>
        <taxon>Chordata</taxon>
        <taxon>Craniata</taxon>
        <taxon>Vertebrata</taxon>
        <taxon>Cyclostomata</taxon>
        <taxon>Myxini</taxon>
        <taxon>Myxiniformes</taxon>
        <taxon>Myxinidae</taxon>
        <taxon>Eptatretinae</taxon>
        <taxon>Eptatretus</taxon>
    </lineage>
</organism>
<dbReference type="SUPFAM" id="SSF64593">
    <property type="entry name" value="Intermediate filament protein, coiled coil region"/>
    <property type="match status" value="2"/>
</dbReference>